<name>A0AAW0SM39_SCYPA</name>
<accession>A0AAW0SM39</accession>
<dbReference type="EMBL" id="JARAKH010000049">
    <property type="protein sequence ID" value="KAK8375954.1"/>
    <property type="molecule type" value="Genomic_DNA"/>
</dbReference>
<dbReference type="AlphaFoldDB" id="A0AAW0SM39"/>
<evidence type="ECO:0000313" key="2">
    <source>
        <dbReference type="Proteomes" id="UP001487740"/>
    </source>
</evidence>
<protein>
    <submittedName>
        <fullName evidence="1">Uncharacterized protein</fullName>
    </submittedName>
</protein>
<sequence>MEVAGARMGRTYGRCVGVSCPKLRPQSPPDNILNHRVKKAATTLTLIRAYGGWCWWVAAVLWRLREAGVSCIVGEPQGMMVLP</sequence>
<organism evidence="1 2">
    <name type="scientific">Scylla paramamosain</name>
    <name type="common">Mud crab</name>
    <dbReference type="NCBI Taxonomy" id="85552"/>
    <lineage>
        <taxon>Eukaryota</taxon>
        <taxon>Metazoa</taxon>
        <taxon>Ecdysozoa</taxon>
        <taxon>Arthropoda</taxon>
        <taxon>Crustacea</taxon>
        <taxon>Multicrustacea</taxon>
        <taxon>Malacostraca</taxon>
        <taxon>Eumalacostraca</taxon>
        <taxon>Eucarida</taxon>
        <taxon>Decapoda</taxon>
        <taxon>Pleocyemata</taxon>
        <taxon>Brachyura</taxon>
        <taxon>Eubrachyura</taxon>
        <taxon>Portunoidea</taxon>
        <taxon>Portunidae</taxon>
        <taxon>Portuninae</taxon>
        <taxon>Scylla</taxon>
    </lineage>
</organism>
<keyword evidence="2" id="KW-1185">Reference proteome</keyword>
<gene>
    <name evidence="1" type="ORF">O3P69_008584</name>
</gene>
<proteinExistence type="predicted"/>
<dbReference type="Proteomes" id="UP001487740">
    <property type="component" value="Unassembled WGS sequence"/>
</dbReference>
<evidence type="ECO:0000313" key="1">
    <source>
        <dbReference type="EMBL" id="KAK8375954.1"/>
    </source>
</evidence>
<reference evidence="1 2" key="1">
    <citation type="submission" date="2023-03" db="EMBL/GenBank/DDBJ databases">
        <title>High-quality genome of Scylla paramamosain provides insights in environmental adaptation.</title>
        <authorList>
            <person name="Zhang L."/>
        </authorList>
    </citation>
    <scope>NUCLEOTIDE SEQUENCE [LARGE SCALE GENOMIC DNA]</scope>
    <source>
        <strain evidence="1">LZ_2023a</strain>
        <tissue evidence="1">Muscle</tissue>
    </source>
</reference>
<comment type="caution">
    <text evidence="1">The sequence shown here is derived from an EMBL/GenBank/DDBJ whole genome shotgun (WGS) entry which is preliminary data.</text>
</comment>